<dbReference type="Pfam" id="PF11167">
    <property type="entry name" value="DUF2953"/>
    <property type="match status" value="1"/>
</dbReference>
<evidence type="ECO:0000256" key="1">
    <source>
        <dbReference type="SAM" id="MobiDB-lite"/>
    </source>
</evidence>
<accession>A0A848M9T9</accession>
<name>A0A848M9T9_PAELE</name>
<dbReference type="AlphaFoldDB" id="A0A848M9T9"/>
<dbReference type="InterPro" id="IPR021338">
    <property type="entry name" value="DUF2953"/>
</dbReference>
<dbReference type="RefSeq" id="WP_169505716.1">
    <property type="nucleotide sequence ID" value="NZ_JABBPN010000013.1"/>
</dbReference>
<organism evidence="2 3">
    <name type="scientific">Paenibacillus lemnae</name>
    <dbReference type="NCBI Taxonomy" id="1330551"/>
    <lineage>
        <taxon>Bacteria</taxon>
        <taxon>Bacillati</taxon>
        <taxon>Bacillota</taxon>
        <taxon>Bacilli</taxon>
        <taxon>Bacillales</taxon>
        <taxon>Paenibacillaceae</taxon>
        <taxon>Paenibacillus</taxon>
    </lineage>
</organism>
<keyword evidence="3" id="KW-1185">Reference proteome</keyword>
<reference evidence="2 3" key="1">
    <citation type="submission" date="2020-04" db="EMBL/GenBank/DDBJ databases">
        <title>Paenibacillus algicola sp. nov., a novel marine bacterium producing alginate lyase.</title>
        <authorList>
            <person name="Huang H."/>
        </authorList>
    </citation>
    <scope>NUCLEOTIDE SEQUENCE [LARGE SCALE GENOMIC DNA]</scope>
    <source>
        <strain evidence="2 3">L7-75</strain>
    </source>
</reference>
<proteinExistence type="predicted"/>
<dbReference type="Proteomes" id="UP000565468">
    <property type="component" value="Unassembled WGS sequence"/>
</dbReference>
<protein>
    <submittedName>
        <fullName evidence="2">DUF2953 domain-containing protein</fullName>
    </submittedName>
</protein>
<feature type="region of interest" description="Disordered" evidence="1">
    <location>
        <begin position="64"/>
        <end position="98"/>
    </location>
</feature>
<evidence type="ECO:0000313" key="3">
    <source>
        <dbReference type="Proteomes" id="UP000565468"/>
    </source>
</evidence>
<feature type="compositionally biased region" description="Basic and acidic residues" evidence="1">
    <location>
        <begin position="83"/>
        <end position="98"/>
    </location>
</feature>
<evidence type="ECO:0000313" key="2">
    <source>
        <dbReference type="EMBL" id="NMO96930.1"/>
    </source>
</evidence>
<gene>
    <name evidence="2" type="ORF">HII30_14285</name>
</gene>
<comment type="caution">
    <text evidence="2">The sequence shown here is derived from an EMBL/GenBank/DDBJ whole genome shotgun (WGS) entry which is preliminary data.</text>
</comment>
<dbReference type="EMBL" id="JABBPN010000013">
    <property type="protein sequence ID" value="NMO96930.1"/>
    <property type="molecule type" value="Genomic_DNA"/>
</dbReference>
<sequence length="230" mass="25921">MTFWIIIGIALLALLLIACVLILVSTITITPHIMLAGRNTEAVIHIKSLYGIWNPSFAVPFRDAQDGDGSSEEEFPQSFFGRRQPEGDESETKESEGSRFSWKDIKKLLQATDDFKTWLLKSMKIFKLSSVLWSSNIALDDAAQTATASGTLWGFKHTVLGWLSFHLKLKSAPEIHIYPDFNGPPSFSTTFHCTVRVPVWRLVIAGFGLLIRIWRVEGGLRTWKHMLSKV</sequence>